<name>A0ABW8IB92_9BACI</name>
<organism evidence="1 2">
    <name type="scientific">Bacillus lumedeiriae</name>
    <dbReference type="NCBI Taxonomy" id="3058829"/>
    <lineage>
        <taxon>Bacteria</taxon>
        <taxon>Bacillati</taxon>
        <taxon>Bacillota</taxon>
        <taxon>Bacilli</taxon>
        <taxon>Bacillales</taxon>
        <taxon>Bacillaceae</taxon>
        <taxon>Bacillus</taxon>
    </lineage>
</organism>
<evidence type="ECO:0000313" key="2">
    <source>
        <dbReference type="Proteomes" id="UP001619911"/>
    </source>
</evidence>
<reference evidence="1 2" key="1">
    <citation type="submission" date="2023-07" db="EMBL/GenBank/DDBJ databases">
        <title>Bacillus lucianemedeirus sp. nov, a new species isolated from an immunobiological production facility.</title>
        <authorList>
            <person name="Costa L.V."/>
            <person name="Miranda R.V.S.L."/>
            <person name="Brandao M.L.L."/>
            <person name="Reis C.M.F."/>
            <person name="Frazao A.M."/>
            <person name="Cruz F.V."/>
            <person name="Baio P.V.P."/>
            <person name="Veras J.F.C."/>
            <person name="Ramos J.N."/>
            <person name="Vieira V."/>
        </authorList>
    </citation>
    <scope>NUCLEOTIDE SEQUENCE [LARGE SCALE GENOMIC DNA]</scope>
    <source>
        <strain evidence="1 2">B190/17</strain>
    </source>
</reference>
<protein>
    <submittedName>
        <fullName evidence="1">Uncharacterized protein</fullName>
    </submittedName>
</protein>
<dbReference type="RefSeq" id="WP_404318394.1">
    <property type="nucleotide sequence ID" value="NZ_JAUIYO010000015.1"/>
</dbReference>
<proteinExistence type="predicted"/>
<sequence>MKRKEIEEQVIKNYERDEQMMVFIFAQWCVNHALDPGELYKRAYPHQSANHALQQAIDLTVPKEEAGNIPDDTLLNVLSLYGNDDLAFIVTEEIEKRNRY</sequence>
<accession>A0ABW8IB92</accession>
<keyword evidence="2" id="KW-1185">Reference proteome</keyword>
<evidence type="ECO:0000313" key="1">
    <source>
        <dbReference type="EMBL" id="MFK2826770.1"/>
    </source>
</evidence>
<dbReference type="Proteomes" id="UP001619911">
    <property type="component" value="Unassembled WGS sequence"/>
</dbReference>
<comment type="caution">
    <text evidence="1">The sequence shown here is derived from an EMBL/GenBank/DDBJ whole genome shotgun (WGS) entry which is preliminary data.</text>
</comment>
<gene>
    <name evidence="1" type="ORF">QYG89_14025</name>
</gene>
<dbReference type="EMBL" id="JAUIYO010000015">
    <property type="protein sequence ID" value="MFK2826770.1"/>
    <property type="molecule type" value="Genomic_DNA"/>
</dbReference>